<organism evidence="1 2">
    <name type="scientific">Methylacidimicrobium cyclopophantes</name>
    <dbReference type="NCBI Taxonomy" id="1041766"/>
    <lineage>
        <taxon>Bacteria</taxon>
        <taxon>Pseudomonadati</taxon>
        <taxon>Verrucomicrobiota</taxon>
        <taxon>Methylacidimicrobium</taxon>
    </lineage>
</organism>
<dbReference type="AlphaFoldDB" id="A0A5E6MEC0"/>
<name>A0A5E6MEC0_9BACT</name>
<dbReference type="EMBL" id="CABFUZ020000163">
    <property type="protein sequence ID" value="VVM07445.1"/>
    <property type="molecule type" value="Genomic_DNA"/>
</dbReference>
<sequence length="104" mass="10838">MLGQPDASKDPETGSIFAGYLIPGSIYSTIPLWVQETLPAIPPLLGSAMGNVQAPYTIPGGVFGATTVAGPASSLVYLRNITPAPIPVWMTTPLEGYSRSYSSP</sequence>
<reference evidence="1" key="1">
    <citation type="submission" date="2019-09" db="EMBL/GenBank/DDBJ databases">
        <authorList>
            <person name="Cremers G."/>
        </authorList>
    </citation>
    <scope>NUCLEOTIDE SEQUENCE [LARGE SCALE GENOMIC DNA]</scope>
    <source>
        <strain evidence="1">3B</strain>
    </source>
</reference>
<comment type="caution">
    <text evidence="1">The sequence shown here is derived from an EMBL/GenBank/DDBJ whole genome shotgun (WGS) entry which is preliminary data.</text>
</comment>
<gene>
    <name evidence="1" type="ORF">MAMC_01605</name>
</gene>
<dbReference type="Proteomes" id="UP000381693">
    <property type="component" value="Unassembled WGS sequence"/>
</dbReference>
<evidence type="ECO:0000313" key="2">
    <source>
        <dbReference type="Proteomes" id="UP000381693"/>
    </source>
</evidence>
<evidence type="ECO:0000313" key="1">
    <source>
        <dbReference type="EMBL" id="VVM07445.1"/>
    </source>
</evidence>
<proteinExistence type="predicted"/>
<keyword evidence="2" id="KW-1185">Reference proteome</keyword>
<accession>A0A5E6MEC0</accession>
<protein>
    <submittedName>
        <fullName evidence="1">Uncharacterized protein</fullName>
    </submittedName>
</protein>